<keyword evidence="2" id="KW-0808">Transferase</keyword>
<dbReference type="RefSeq" id="XP_015883147.1">
    <property type="nucleotide sequence ID" value="XM_016027661.4"/>
</dbReference>
<dbReference type="GO" id="GO:0016740">
    <property type="term" value="F:transferase activity"/>
    <property type="evidence" value="ECO:0007669"/>
    <property type="project" value="UniProtKB-KW"/>
</dbReference>
<dbReference type="InterPro" id="IPR050898">
    <property type="entry name" value="Plant_acyltransferase"/>
</dbReference>
<dbReference type="Gene3D" id="3.30.559.10">
    <property type="entry name" value="Chloramphenicol acetyltransferase-like domain"/>
    <property type="match status" value="2"/>
</dbReference>
<name>A0A6P4ABV5_ZIZJJ</name>
<dbReference type="Proteomes" id="UP001652623">
    <property type="component" value="Chromosome 11"/>
</dbReference>
<reference evidence="4" key="1">
    <citation type="submission" date="2025-08" db="UniProtKB">
        <authorList>
            <consortium name="RefSeq"/>
        </authorList>
    </citation>
    <scope>IDENTIFICATION</scope>
    <source>
        <tissue evidence="4">Seedling</tissue>
    </source>
</reference>
<keyword evidence="3" id="KW-1185">Reference proteome</keyword>
<proteinExistence type="inferred from homology"/>
<dbReference type="PANTHER" id="PTHR31147:SF66">
    <property type="entry name" value="OS05G0315700 PROTEIN"/>
    <property type="match status" value="1"/>
</dbReference>
<dbReference type="InterPro" id="IPR023213">
    <property type="entry name" value="CAT-like_dom_sf"/>
</dbReference>
<organism evidence="3 4">
    <name type="scientific">Ziziphus jujuba</name>
    <name type="common">Chinese jujube</name>
    <name type="synonym">Ziziphus sativa</name>
    <dbReference type="NCBI Taxonomy" id="326968"/>
    <lineage>
        <taxon>Eukaryota</taxon>
        <taxon>Viridiplantae</taxon>
        <taxon>Streptophyta</taxon>
        <taxon>Embryophyta</taxon>
        <taxon>Tracheophyta</taxon>
        <taxon>Spermatophyta</taxon>
        <taxon>Magnoliopsida</taxon>
        <taxon>eudicotyledons</taxon>
        <taxon>Gunneridae</taxon>
        <taxon>Pentapetalae</taxon>
        <taxon>rosids</taxon>
        <taxon>fabids</taxon>
        <taxon>Rosales</taxon>
        <taxon>Rhamnaceae</taxon>
        <taxon>Paliureae</taxon>
        <taxon>Ziziphus</taxon>
    </lineage>
</organism>
<evidence type="ECO:0000256" key="1">
    <source>
        <dbReference type="ARBA" id="ARBA00009861"/>
    </source>
</evidence>
<evidence type="ECO:0000256" key="2">
    <source>
        <dbReference type="ARBA" id="ARBA00022679"/>
    </source>
</evidence>
<dbReference type="KEGG" id="zju:107418953"/>
<dbReference type="GO" id="GO:0009836">
    <property type="term" value="P:fruit ripening, climacteric"/>
    <property type="evidence" value="ECO:0007669"/>
    <property type="project" value="UniProtKB-ARBA"/>
</dbReference>
<accession>A0A6P4ABV5</accession>
<dbReference type="PANTHER" id="PTHR31147">
    <property type="entry name" value="ACYL TRANSFERASE 4"/>
    <property type="match status" value="1"/>
</dbReference>
<dbReference type="InParanoid" id="A0A6P4ABV5"/>
<evidence type="ECO:0000313" key="3">
    <source>
        <dbReference type="Proteomes" id="UP001652623"/>
    </source>
</evidence>
<comment type="similarity">
    <text evidence="1">Belongs to the plant acyltransferase family.</text>
</comment>
<evidence type="ECO:0000313" key="4">
    <source>
        <dbReference type="RefSeq" id="XP_015883147.1"/>
    </source>
</evidence>
<dbReference type="GeneID" id="107418953"/>
<gene>
    <name evidence="4" type="primary">LOC107418953</name>
</gene>
<protein>
    <submittedName>
        <fullName evidence="4">Alcohol acyl transferase 1 allele RGa-like</fullName>
    </submittedName>
</protein>
<dbReference type="Pfam" id="PF02458">
    <property type="entry name" value="Transferase"/>
    <property type="match status" value="1"/>
</dbReference>
<dbReference type="AlphaFoldDB" id="A0A6P4ABV5"/>
<dbReference type="SMR" id="A0A6P4ABV5"/>
<sequence>MALVRRFLFSRCLSQKTSGLNNVYQAYFQYSQLPTFQVKRCEPEVVVPAKPTPLEVKKLSDIDEHRILFPMIWFYKNNRGKDPVKVIREALGRVLVYYYPLAGRLKEGSDRKLMVDCNGKGVLFIEADADIKLDQLGHPIQPPFPFLDEVLYNVPGSDNILGSPLLLVQVTRLLCGGFILALRLNHTMLDGFGLLLFMNAWAEMACGAQHPSIPPVWNRDLLDARNPPRITRVHHEFQQGINDDQIDMDTTQLVNRCFFFGPNEIMAIRKHLLPHHPHLSSSSTKFELITACIWKCRTLALDLDPEEVVQVSIVFNGRGKDSLDLPLGYYGPVVASPSVVSKAGDLCGKPLGYAVELVRKTKTENMDAEYIRSAADFLVTKGRPGYKLRGNYYVSNITHLGYGDVDFGYGKAEYGGPPKAYVVGCYHVKHRYKGHDGSLAMICLPFLAMARFQKELEKIIK</sequence>